<comment type="similarity">
    <text evidence="4">Belongs to the OST1 family.</text>
</comment>
<dbReference type="InterPro" id="IPR007676">
    <property type="entry name" value="Ribophorin_I"/>
</dbReference>
<evidence type="ECO:0000256" key="4">
    <source>
        <dbReference type="ARBA" id="ARBA00008905"/>
    </source>
</evidence>
<protein>
    <submittedName>
        <fullName evidence="11">Dolichyl-diphosphooligosaccharide--protein glycosyltransferase subunit 1A</fullName>
    </submittedName>
</protein>
<keyword evidence="6" id="KW-0732">Signal</keyword>
<keyword evidence="5" id="KW-0812">Transmembrane</keyword>
<keyword evidence="12" id="KW-1185">Reference proteome</keyword>
<evidence type="ECO:0000256" key="1">
    <source>
        <dbReference type="ARBA" id="ARBA00002791"/>
    </source>
</evidence>
<evidence type="ECO:0000256" key="9">
    <source>
        <dbReference type="ARBA" id="ARBA00023136"/>
    </source>
</evidence>
<evidence type="ECO:0000313" key="12">
    <source>
        <dbReference type="Proteomes" id="UP001412067"/>
    </source>
</evidence>
<comment type="caution">
    <text evidence="11">The sequence shown here is derived from an EMBL/GenBank/DDBJ whole genome shotgun (WGS) entry which is preliminary data.</text>
</comment>
<evidence type="ECO:0000256" key="5">
    <source>
        <dbReference type="ARBA" id="ARBA00022692"/>
    </source>
</evidence>
<dbReference type="PANTHER" id="PTHR21049">
    <property type="entry name" value="RIBOPHORIN I"/>
    <property type="match status" value="1"/>
</dbReference>
<dbReference type="Proteomes" id="UP001412067">
    <property type="component" value="Unassembled WGS sequence"/>
</dbReference>
<comment type="function">
    <text evidence="1">Subunit of the oligosaccharyl transferase (OST) complex that catalyzes the initial transfer of a defined glycan (Glc(3)Man(9)GlcNAc(2) in eukaryotes) from the lipid carrier dolichol-pyrophosphate to an asparagine residue within an Asn-X-Ser/Thr consensus motif in nascent polypeptide chains, the first step in protein N-glycosylation. N-glycosylation occurs cotranslationally and the complex associates with the Sec61 complex at the channel-forming translocon complex that mediates protein translocation across the endoplasmic reticulum (ER). All subunits are required for a maximal enzyme activity.</text>
</comment>
<feature type="region of interest" description="Disordered" evidence="10">
    <location>
        <begin position="1"/>
        <end position="31"/>
    </location>
</feature>
<evidence type="ECO:0000256" key="7">
    <source>
        <dbReference type="ARBA" id="ARBA00022824"/>
    </source>
</evidence>
<evidence type="ECO:0000256" key="8">
    <source>
        <dbReference type="ARBA" id="ARBA00022989"/>
    </source>
</evidence>
<evidence type="ECO:0000256" key="10">
    <source>
        <dbReference type="SAM" id="MobiDB-lite"/>
    </source>
</evidence>
<proteinExistence type="inferred from homology"/>
<organism evidence="11 12">
    <name type="scientific">Platanthera guangdongensis</name>
    <dbReference type="NCBI Taxonomy" id="2320717"/>
    <lineage>
        <taxon>Eukaryota</taxon>
        <taxon>Viridiplantae</taxon>
        <taxon>Streptophyta</taxon>
        <taxon>Embryophyta</taxon>
        <taxon>Tracheophyta</taxon>
        <taxon>Spermatophyta</taxon>
        <taxon>Magnoliopsida</taxon>
        <taxon>Liliopsida</taxon>
        <taxon>Asparagales</taxon>
        <taxon>Orchidaceae</taxon>
        <taxon>Orchidoideae</taxon>
        <taxon>Orchideae</taxon>
        <taxon>Orchidinae</taxon>
        <taxon>Platanthera</taxon>
    </lineage>
</organism>
<evidence type="ECO:0000256" key="6">
    <source>
        <dbReference type="ARBA" id="ARBA00022729"/>
    </source>
</evidence>
<keyword evidence="8" id="KW-1133">Transmembrane helix</keyword>
<reference evidence="11 12" key="1">
    <citation type="journal article" date="2022" name="Nat. Plants">
        <title>Genomes of leafy and leafless Platanthera orchids illuminate the evolution of mycoheterotrophy.</title>
        <authorList>
            <person name="Li M.H."/>
            <person name="Liu K.W."/>
            <person name="Li Z."/>
            <person name="Lu H.C."/>
            <person name="Ye Q.L."/>
            <person name="Zhang D."/>
            <person name="Wang J.Y."/>
            <person name="Li Y.F."/>
            <person name="Zhong Z.M."/>
            <person name="Liu X."/>
            <person name="Yu X."/>
            <person name="Liu D.K."/>
            <person name="Tu X.D."/>
            <person name="Liu B."/>
            <person name="Hao Y."/>
            <person name="Liao X.Y."/>
            <person name="Jiang Y.T."/>
            <person name="Sun W.H."/>
            <person name="Chen J."/>
            <person name="Chen Y.Q."/>
            <person name="Ai Y."/>
            <person name="Zhai J.W."/>
            <person name="Wu S.S."/>
            <person name="Zhou Z."/>
            <person name="Hsiao Y.Y."/>
            <person name="Wu W.L."/>
            <person name="Chen Y.Y."/>
            <person name="Lin Y.F."/>
            <person name="Hsu J.L."/>
            <person name="Li C.Y."/>
            <person name="Wang Z.W."/>
            <person name="Zhao X."/>
            <person name="Zhong W.Y."/>
            <person name="Ma X.K."/>
            <person name="Ma L."/>
            <person name="Huang J."/>
            <person name="Chen G.Z."/>
            <person name="Huang M.Z."/>
            <person name="Huang L."/>
            <person name="Peng D.H."/>
            <person name="Luo Y.B."/>
            <person name="Zou S.Q."/>
            <person name="Chen S.P."/>
            <person name="Lan S."/>
            <person name="Tsai W.C."/>
            <person name="Van de Peer Y."/>
            <person name="Liu Z.J."/>
        </authorList>
    </citation>
    <scope>NUCLEOTIDE SEQUENCE [LARGE SCALE GENOMIC DNA]</scope>
    <source>
        <strain evidence="11">Lor288</strain>
    </source>
</reference>
<feature type="compositionally biased region" description="Polar residues" evidence="10">
    <location>
        <begin position="16"/>
        <end position="26"/>
    </location>
</feature>
<evidence type="ECO:0000313" key="11">
    <source>
        <dbReference type="EMBL" id="KAK8947938.1"/>
    </source>
</evidence>
<comment type="subcellular location">
    <subcellularLocation>
        <location evidence="2">Endoplasmic reticulum membrane</location>
        <topology evidence="2">Single-pass type I membrane protein</topology>
    </subcellularLocation>
</comment>
<dbReference type="EMBL" id="JBBWWR010000016">
    <property type="protein sequence ID" value="KAK8947938.1"/>
    <property type="molecule type" value="Genomic_DNA"/>
</dbReference>
<feature type="compositionally biased region" description="Basic and acidic residues" evidence="10">
    <location>
        <begin position="1"/>
        <end position="12"/>
    </location>
</feature>
<gene>
    <name evidence="11" type="primary">OST1A</name>
    <name evidence="11" type="ORF">KSP40_PGU011922</name>
</gene>
<name>A0ABR2LR69_9ASPA</name>
<comment type="pathway">
    <text evidence="3">Protein modification; protein glycosylation.</text>
</comment>
<accession>A0ABR2LR69</accession>
<evidence type="ECO:0000256" key="2">
    <source>
        <dbReference type="ARBA" id="ARBA00004115"/>
    </source>
</evidence>
<evidence type="ECO:0000256" key="3">
    <source>
        <dbReference type="ARBA" id="ARBA00004922"/>
    </source>
</evidence>
<sequence length="298" mass="33072">MPKNSRERERQRLHSWLSSMGSSMEKTIQPPPWEKGHQLLAGEEESGTCDGICTVQQVQNIIIRCLSTHEKLETSLQDLSRTGDVQSCKATRKVADGLLKELSKELKPLMVFLQSSPQAAQIWPKRINSFVSLASNSCAERKNRVSKKKKQVTGGSLNHWPWQSLDVELKLSGRRRAAAIVAEMAVDTVRGGIADAETARRAALLVQCQSREEPGQLIKRVPNEPGKVINRTATKRFSLKCGAMQCGLSVWCGFRFPRTPLVWFGVSPPSFGANATEQMAAYGVCTRNKEETVPIRSV</sequence>
<keyword evidence="9" id="KW-0472">Membrane</keyword>
<keyword evidence="7" id="KW-0256">Endoplasmic reticulum</keyword>
<dbReference type="PANTHER" id="PTHR21049:SF0">
    <property type="entry name" value="DOLICHYL-DIPHOSPHOOLIGOSACCHARIDE--PROTEIN GLYCOSYLTRANSFERASE SUBUNIT 1"/>
    <property type="match status" value="1"/>
</dbReference>